<evidence type="ECO:0000256" key="3">
    <source>
        <dbReference type="ARBA" id="ARBA00023239"/>
    </source>
</evidence>
<proteinExistence type="predicted"/>
<dbReference type="InterPro" id="IPR010611">
    <property type="entry name" value="3D_dom"/>
</dbReference>
<evidence type="ECO:0000313" key="8">
    <source>
        <dbReference type="EMBL" id="TQL17939.1"/>
    </source>
</evidence>
<feature type="compositionally biased region" description="Polar residues" evidence="6">
    <location>
        <begin position="49"/>
        <end position="72"/>
    </location>
</feature>
<dbReference type="Gene3D" id="2.40.40.10">
    <property type="entry name" value="RlpA-like domain"/>
    <property type="match status" value="1"/>
</dbReference>
<protein>
    <recommendedName>
        <fullName evidence="2">peptidoglycan lytic exotransglycosylase</fullName>
        <ecNumber evidence="2">4.2.2.n1</ecNumber>
    </recommendedName>
    <alternativeName>
        <fullName evidence="5">Murein hydrolase A</fullName>
    </alternativeName>
</protein>
<sequence length="436" mass="46779">MLIDLAKNVTAYSLRCKSIALLGLGILALSACQTSRPSASHGVAPSKAKPQNTTPSSQKANQLNLKPQSTSVSRLGLTEDNAKKALDAFRLSCPFLSSHTDKSGLTLGRDWVAACQAAKNPSSSATAFFDRYFEPVSVGGGDAFVTGYYEPEIAASTQPKAGYAPVYRVPSDLIESNLEDFYPDMKGRHLRGCIKKGHLVPYYSRAEINKGALENRHLEIAWAVDPVALFFLQIQGSGRLNLEDGRVIRIGYANQNGQEYTAIGRLLVQKGVIEKGHTTMAGIVEWLHNHPDQAPSVMESNKSYVFFQELNESGPLGALGVPVTPQISLAVDPAYTPLGAPVFLMLDSKHGGNAAFANGLWIAQDKGGAIKGANRFDSYWGYGNKAEHIAGGLASHGSAWLLLPKGVAARIGSEKHDKAQKGTKISVSDGQDRKSK</sequence>
<dbReference type="InterPro" id="IPR036908">
    <property type="entry name" value="RlpA-like_sf"/>
</dbReference>
<dbReference type="GO" id="GO:0004553">
    <property type="term" value="F:hydrolase activity, hydrolyzing O-glycosyl compounds"/>
    <property type="evidence" value="ECO:0007669"/>
    <property type="project" value="InterPro"/>
</dbReference>
<evidence type="ECO:0000259" key="7">
    <source>
        <dbReference type="SMART" id="SM00925"/>
    </source>
</evidence>
<dbReference type="Pfam" id="PF06725">
    <property type="entry name" value="3D"/>
    <property type="match status" value="1"/>
</dbReference>
<dbReference type="GO" id="GO:0009254">
    <property type="term" value="P:peptidoglycan turnover"/>
    <property type="evidence" value="ECO:0007669"/>
    <property type="project" value="InterPro"/>
</dbReference>
<feature type="domain" description="Lytic transglycosylase MltA" evidence="7">
    <location>
        <begin position="152"/>
        <end position="308"/>
    </location>
</feature>
<keyword evidence="3" id="KW-0456">Lyase</keyword>
<accession>A0A542W359</accession>
<dbReference type="Gene3D" id="2.40.240.50">
    <property type="entry name" value="Barwin-like endoglucanases"/>
    <property type="match status" value="1"/>
</dbReference>
<dbReference type="GO" id="GO:0008933">
    <property type="term" value="F:peptidoglycan lytic transglycosylase activity"/>
    <property type="evidence" value="ECO:0007669"/>
    <property type="project" value="TreeGrafter"/>
</dbReference>
<dbReference type="CDD" id="cd14485">
    <property type="entry name" value="mltA_like_LT_A"/>
    <property type="match status" value="1"/>
</dbReference>
<dbReference type="EC" id="4.2.2.n1" evidence="2"/>
<comment type="catalytic activity">
    <reaction evidence="1">
        <text>Exolytic cleavage of the (1-&gt;4)-beta-glycosidic linkage between N-acetylmuramic acid (MurNAc) and N-acetylglucosamine (GlcNAc) residues in peptidoglycan, from either the reducing or the non-reducing ends of the peptidoglycan chains, with concomitant formation of a 1,6-anhydrobond in the MurNAc residue.</text>
        <dbReference type="EC" id="4.2.2.n1"/>
    </reaction>
</comment>
<name>A0A542W359_ZYMMB</name>
<dbReference type="GO" id="GO:0019867">
    <property type="term" value="C:outer membrane"/>
    <property type="evidence" value="ECO:0007669"/>
    <property type="project" value="InterPro"/>
</dbReference>
<dbReference type="PANTHER" id="PTHR30124">
    <property type="entry name" value="MEMBRANE-BOUND LYTIC MUREIN TRANSGLYCOSYLASE A"/>
    <property type="match status" value="1"/>
</dbReference>
<dbReference type="GO" id="GO:0071555">
    <property type="term" value="P:cell wall organization"/>
    <property type="evidence" value="ECO:0007669"/>
    <property type="project" value="UniProtKB-KW"/>
</dbReference>
<gene>
    <name evidence="8" type="ORF">FBY58_1552</name>
</gene>
<evidence type="ECO:0000256" key="1">
    <source>
        <dbReference type="ARBA" id="ARBA00001420"/>
    </source>
</evidence>
<dbReference type="InterPro" id="IPR026044">
    <property type="entry name" value="MltA"/>
</dbReference>
<organism evidence="8 9">
    <name type="scientific">Zymomonas mobilis</name>
    <dbReference type="NCBI Taxonomy" id="542"/>
    <lineage>
        <taxon>Bacteria</taxon>
        <taxon>Pseudomonadati</taxon>
        <taxon>Pseudomonadota</taxon>
        <taxon>Alphaproteobacteria</taxon>
        <taxon>Sphingomonadales</taxon>
        <taxon>Zymomonadaceae</taxon>
        <taxon>Zymomonas</taxon>
    </lineage>
</organism>
<comment type="caution">
    <text evidence="8">The sequence shown here is derived from an EMBL/GenBank/DDBJ whole genome shotgun (WGS) entry which is preliminary data.</text>
</comment>
<feature type="region of interest" description="Disordered" evidence="6">
    <location>
        <begin position="39"/>
        <end position="72"/>
    </location>
</feature>
<reference evidence="8 9" key="1">
    <citation type="submission" date="2019-06" db="EMBL/GenBank/DDBJ databases">
        <title>Genome sequencing of Zymomonas mobilis strains for genetic engineering and biofuel applications.</title>
        <authorList>
            <person name="Teravest M."/>
        </authorList>
    </citation>
    <scope>NUCLEOTIDE SEQUENCE [LARGE SCALE GENOMIC DNA]</scope>
    <source>
        <strain evidence="8 9">AN0101</strain>
    </source>
</reference>
<evidence type="ECO:0000256" key="4">
    <source>
        <dbReference type="ARBA" id="ARBA00023316"/>
    </source>
</evidence>
<dbReference type="PANTHER" id="PTHR30124:SF0">
    <property type="entry name" value="MEMBRANE-BOUND LYTIC MUREIN TRANSGLYCOSYLASE A"/>
    <property type="match status" value="1"/>
</dbReference>
<evidence type="ECO:0000256" key="2">
    <source>
        <dbReference type="ARBA" id="ARBA00012587"/>
    </source>
</evidence>
<evidence type="ECO:0000313" key="9">
    <source>
        <dbReference type="Proteomes" id="UP000316887"/>
    </source>
</evidence>
<evidence type="ECO:0000256" key="5">
    <source>
        <dbReference type="ARBA" id="ARBA00030918"/>
    </source>
</evidence>
<dbReference type="RefSeq" id="WP_141920389.1">
    <property type="nucleotide sequence ID" value="NZ_VFOF01000001.1"/>
</dbReference>
<dbReference type="Pfam" id="PF03562">
    <property type="entry name" value="MltA"/>
    <property type="match status" value="1"/>
</dbReference>
<dbReference type="InterPro" id="IPR005300">
    <property type="entry name" value="MltA_B"/>
</dbReference>
<dbReference type="CDD" id="cd14668">
    <property type="entry name" value="mlta_B"/>
    <property type="match status" value="1"/>
</dbReference>
<dbReference type="SMART" id="SM00925">
    <property type="entry name" value="MltA"/>
    <property type="match status" value="1"/>
</dbReference>
<dbReference type="SUPFAM" id="SSF50685">
    <property type="entry name" value="Barwin-like endoglucanases"/>
    <property type="match status" value="1"/>
</dbReference>
<keyword evidence="4" id="KW-0961">Cell wall biogenesis/degradation</keyword>
<dbReference type="OrthoDB" id="9783686at2"/>
<feature type="region of interest" description="Disordered" evidence="6">
    <location>
        <begin position="413"/>
        <end position="436"/>
    </location>
</feature>
<dbReference type="GO" id="GO:0009253">
    <property type="term" value="P:peptidoglycan catabolic process"/>
    <property type="evidence" value="ECO:0007669"/>
    <property type="project" value="TreeGrafter"/>
</dbReference>
<dbReference type="EMBL" id="VFOF01000001">
    <property type="protein sequence ID" value="TQL17939.1"/>
    <property type="molecule type" value="Genomic_DNA"/>
</dbReference>
<dbReference type="PROSITE" id="PS51257">
    <property type="entry name" value="PROKAR_LIPOPROTEIN"/>
    <property type="match status" value="1"/>
</dbReference>
<evidence type="ECO:0000256" key="6">
    <source>
        <dbReference type="SAM" id="MobiDB-lite"/>
    </source>
</evidence>
<dbReference type="AlphaFoldDB" id="A0A542W359"/>
<dbReference type="PIRSF" id="PIRSF019422">
    <property type="entry name" value="MltA"/>
    <property type="match status" value="1"/>
</dbReference>
<dbReference type="Proteomes" id="UP000316887">
    <property type="component" value="Unassembled WGS sequence"/>
</dbReference>